<sequence>MTGTPGPSHTSSLLIFPNPLLPRGSHPSSSLRRSRCASSRQKPRTRVTTLPPLSVFFGLSVPLLGLHVRTHITEHVQICFCKRKDVLLYATRPLLHITATPPTLEQGKKGISPWRAGFHSKTHEGKRSSHTPMSGEQRHAALPKAMGTKLAFPAGVRGPPPSDLVHQGWINVWALLLETGGEKEQSSTGPGCLQKWDPYHWDRLLVANNIGSPRTKTRKKIHMLCVLSKSWPISREASPSSEKVPLEQKVFSSLQSNSAYCGVWLQSTTDKTSVRCFTTLDQIEYQVCRYIAWWYSYPLQPAPPSLPFLSTLPPHTYTHTQVQQATDRKGNKNQDITTHP</sequence>
<comment type="caution">
    <text evidence="2">The sequence shown here is derived from an EMBL/GenBank/DDBJ whole genome shotgun (WGS) entry which is preliminary data.</text>
</comment>
<evidence type="ECO:0000313" key="3">
    <source>
        <dbReference type="Proteomes" id="UP001301958"/>
    </source>
</evidence>
<proteinExistence type="predicted"/>
<gene>
    <name evidence="2" type="ORF">QBC38DRAFT_141231</name>
</gene>
<feature type="region of interest" description="Disordered" evidence="1">
    <location>
        <begin position="319"/>
        <end position="340"/>
    </location>
</feature>
<evidence type="ECO:0000256" key="1">
    <source>
        <dbReference type="SAM" id="MobiDB-lite"/>
    </source>
</evidence>
<reference evidence="2" key="1">
    <citation type="journal article" date="2023" name="Mol. Phylogenet. Evol.">
        <title>Genome-scale phylogeny and comparative genomics of the fungal order Sordariales.</title>
        <authorList>
            <person name="Hensen N."/>
            <person name="Bonometti L."/>
            <person name="Westerberg I."/>
            <person name="Brannstrom I.O."/>
            <person name="Guillou S."/>
            <person name="Cros-Aarteil S."/>
            <person name="Calhoun S."/>
            <person name="Haridas S."/>
            <person name="Kuo A."/>
            <person name="Mondo S."/>
            <person name="Pangilinan J."/>
            <person name="Riley R."/>
            <person name="LaButti K."/>
            <person name="Andreopoulos B."/>
            <person name="Lipzen A."/>
            <person name="Chen C."/>
            <person name="Yan M."/>
            <person name="Daum C."/>
            <person name="Ng V."/>
            <person name="Clum A."/>
            <person name="Steindorff A."/>
            <person name="Ohm R.A."/>
            <person name="Martin F."/>
            <person name="Silar P."/>
            <person name="Natvig D.O."/>
            <person name="Lalanne C."/>
            <person name="Gautier V."/>
            <person name="Ament-Velasquez S.L."/>
            <person name="Kruys A."/>
            <person name="Hutchinson M.I."/>
            <person name="Powell A.J."/>
            <person name="Barry K."/>
            <person name="Miller A.N."/>
            <person name="Grigoriev I.V."/>
            <person name="Debuchy R."/>
            <person name="Gladieux P."/>
            <person name="Hiltunen Thoren M."/>
            <person name="Johannesson H."/>
        </authorList>
    </citation>
    <scope>NUCLEOTIDE SEQUENCE</scope>
    <source>
        <strain evidence="2">CBS 990.96</strain>
    </source>
</reference>
<evidence type="ECO:0000313" key="2">
    <source>
        <dbReference type="EMBL" id="KAK4228790.1"/>
    </source>
</evidence>
<feature type="region of interest" description="Disordered" evidence="1">
    <location>
        <begin position="1"/>
        <end position="45"/>
    </location>
</feature>
<feature type="compositionally biased region" description="Polar residues" evidence="1">
    <location>
        <begin position="1"/>
        <end position="13"/>
    </location>
</feature>
<name>A0AAN7BSN6_9PEZI</name>
<dbReference type="Proteomes" id="UP001301958">
    <property type="component" value="Unassembled WGS sequence"/>
</dbReference>
<feature type="compositionally biased region" description="Low complexity" evidence="1">
    <location>
        <begin position="28"/>
        <end position="40"/>
    </location>
</feature>
<accession>A0AAN7BSN6</accession>
<organism evidence="2 3">
    <name type="scientific">Podospora fimiseda</name>
    <dbReference type="NCBI Taxonomy" id="252190"/>
    <lineage>
        <taxon>Eukaryota</taxon>
        <taxon>Fungi</taxon>
        <taxon>Dikarya</taxon>
        <taxon>Ascomycota</taxon>
        <taxon>Pezizomycotina</taxon>
        <taxon>Sordariomycetes</taxon>
        <taxon>Sordariomycetidae</taxon>
        <taxon>Sordariales</taxon>
        <taxon>Podosporaceae</taxon>
        <taxon>Podospora</taxon>
    </lineage>
</organism>
<keyword evidence="3" id="KW-1185">Reference proteome</keyword>
<dbReference type="AlphaFoldDB" id="A0AAN7BSN6"/>
<dbReference type="EMBL" id="MU865315">
    <property type="protein sequence ID" value="KAK4228790.1"/>
    <property type="molecule type" value="Genomic_DNA"/>
</dbReference>
<reference evidence="2" key="2">
    <citation type="submission" date="2023-05" db="EMBL/GenBank/DDBJ databases">
        <authorList>
            <consortium name="Lawrence Berkeley National Laboratory"/>
            <person name="Steindorff A."/>
            <person name="Hensen N."/>
            <person name="Bonometti L."/>
            <person name="Westerberg I."/>
            <person name="Brannstrom I.O."/>
            <person name="Guillou S."/>
            <person name="Cros-Aarteil S."/>
            <person name="Calhoun S."/>
            <person name="Haridas S."/>
            <person name="Kuo A."/>
            <person name="Mondo S."/>
            <person name="Pangilinan J."/>
            <person name="Riley R."/>
            <person name="Labutti K."/>
            <person name="Andreopoulos B."/>
            <person name="Lipzen A."/>
            <person name="Chen C."/>
            <person name="Yanf M."/>
            <person name="Daum C."/>
            <person name="Ng V."/>
            <person name="Clum A."/>
            <person name="Ohm R."/>
            <person name="Martin F."/>
            <person name="Silar P."/>
            <person name="Natvig D."/>
            <person name="Lalanne C."/>
            <person name="Gautier V."/>
            <person name="Ament-Velasquez S.L."/>
            <person name="Kruys A."/>
            <person name="Hutchinson M.I."/>
            <person name="Powell A.J."/>
            <person name="Barry K."/>
            <person name="Miller A.N."/>
            <person name="Grigoriev I.V."/>
            <person name="Debuchy R."/>
            <person name="Gladieux P."/>
            <person name="Thoren M.H."/>
            <person name="Johannesson H."/>
        </authorList>
    </citation>
    <scope>NUCLEOTIDE SEQUENCE</scope>
    <source>
        <strain evidence="2">CBS 990.96</strain>
    </source>
</reference>
<protein>
    <submittedName>
        <fullName evidence="2">Uncharacterized protein</fullName>
    </submittedName>
</protein>